<comment type="caution">
    <text evidence="4">The sequence shown here is derived from an EMBL/GenBank/DDBJ whole genome shotgun (WGS) entry which is preliminary data.</text>
</comment>
<dbReference type="RefSeq" id="WP_345414059.1">
    <property type="nucleotide sequence ID" value="NZ_BAABHO010000014.1"/>
</dbReference>
<feature type="transmembrane region" description="Helical" evidence="2">
    <location>
        <begin position="31"/>
        <end position="58"/>
    </location>
</feature>
<sequence>MTSEETATPTDGATDGAPGVRTTFRAVPLPALVAVGFLAIGVSPVAFTGGVAFLLYLLPLALAWWVVRTRTVVDGTSLRVASAVGSRRIGWDEVATLRVAERGWVRVVREDGSGTAVETALTGVRPRDLGRLAQASGGRITMPTPEEVEEAREHERELEATRLRIARLRELEAERDAETKTEADTPPGEGGERA</sequence>
<dbReference type="Proteomes" id="UP001500928">
    <property type="component" value="Unassembled WGS sequence"/>
</dbReference>
<feature type="domain" description="Low molecular weight protein antigen 6 PH" evidence="3">
    <location>
        <begin position="68"/>
        <end position="140"/>
    </location>
</feature>
<evidence type="ECO:0000256" key="1">
    <source>
        <dbReference type="SAM" id="MobiDB-lite"/>
    </source>
</evidence>
<organism evidence="4 5">
    <name type="scientific">Actinomycetospora chlora</name>
    <dbReference type="NCBI Taxonomy" id="663608"/>
    <lineage>
        <taxon>Bacteria</taxon>
        <taxon>Bacillati</taxon>
        <taxon>Actinomycetota</taxon>
        <taxon>Actinomycetes</taxon>
        <taxon>Pseudonocardiales</taxon>
        <taxon>Pseudonocardiaceae</taxon>
        <taxon>Actinomycetospora</taxon>
    </lineage>
</organism>
<gene>
    <name evidence="4" type="ORF">GCM10023200_21800</name>
</gene>
<dbReference type="EMBL" id="BAABHO010000014">
    <property type="protein sequence ID" value="GAA4787263.1"/>
    <property type="molecule type" value="Genomic_DNA"/>
</dbReference>
<keyword evidence="2" id="KW-0812">Transmembrane</keyword>
<evidence type="ECO:0000259" key="3">
    <source>
        <dbReference type="Pfam" id="PF10756"/>
    </source>
</evidence>
<dbReference type="Pfam" id="PF10756">
    <property type="entry name" value="bPH_6"/>
    <property type="match status" value="1"/>
</dbReference>
<keyword evidence="2" id="KW-0472">Membrane</keyword>
<feature type="region of interest" description="Disordered" evidence="1">
    <location>
        <begin position="169"/>
        <end position="194"/>
    </location>
</feature>
<feature type="compositionally biased region" description="Basic and acidic residues" evidence="1">
    <location>
        <begin position="169"/>
        <end position="183"/>
    </location>
</feature>
<accession>A0ABP9AX84</accession>
<reference evidence="5" key="1">
    <citation type="journal article" date="2019" name="Int. J. Syst. Evol. Microbiol.">
        <title>The Global Catalogue of Microorganisms (GCM) 10K type strain sequencing project: providing services to taxonomists for standard genome sequencing and annotation.</title>
        <authorList>
            <consortium name="The Broad Institute Genomics Platform"/>
            <consortium name="The Broad Institute Genome Sequencing Center for Infectious Disease"/>
            <person name="Wu L."/>
            <person name="Ma J."/>
        </authorList>
    </citation>
    <scope>NUCLEOTIDE SEQUENCE [LARGE SCALE GENOMIC DNA]</scope>
    <source>
        <strain evidence="5">JCM 17979</strain>
    </source>
</reference>
<name>A0ABP9AX84_9PSEU</name>
<evidence type="ECO:0000313" key="5">
    <source>
        <dbReference type="Proteomes" id="UP001500928"/>
    </source>
</evidence>
<evidence type="ECO:0000256" key="2">
    <source>
        <dbReference type="SAM" id="Phobius"/>
    </source>
</evidence>
<evidence type="ECO:0000313" key="4">
    <source>
        <dbReference type="EMBL" id="GAA4787263.1"/>
    </source>
</evidence>
<dbReference type="InterPro" id="IPR019692">
    <property type="entry name" value="CFP-6_PH"/>
</dbReference>
<keyword evidence="2" id="KW-1133">Transmembrane helix</keyword>
<keyword evidence="5" id="KW-1185">Reference proteome</keyword>
<proteinExistence type="predicted"/>
<protein>
    <recommendedName>
        <fullName evidence="3">Low molecular weight protein antigen 6 PH domain-containing protein</fullName>
    </recommendedName>
</protein>